<evidence type="ECO:0000313" key="3">
    <source>
        <dbReference type="Proteomes" id="UP000765509"/>
    </source>
</evidence>
<feature type="region of interest" description="Disordered" evidence="1">
    <location>
        <begin position="77"/>
        <end position="98"/>
    </location>
</feature>
<dbReference type="Proteomes" id="UP000765509">
    <property type="component" value="Unassembled WGS sequence"/>
</dbReference>
<organism evidence="2 3">
    <name type="scientific">Austropuccinia psidii MF-1</name>
    <dbReference type="NCBI Taxonomy" id="1389203"/>
    <lineage>
        <taxon>Eukaryota</taxon>
        <taxon>Fungi</taxon>
        <taxon>Dikarya</taxon>
        <taxon>Basidiomycota</taxon>
        <taxon>Pucciniomycotina</taxon>
        <taxon>Pucciniomycetes</taxon>
        <taxon>Pucciniales</taxon>
        <taxon>Sphaerophragmiaceae</taxon>
        <taxon>Austropuccinia</taxon>
    </lineage>
</organism>
<evidence type="ECO:0000313" key="2">
    <source>
        <dbReference type="EMBL" id="MBW0460292.1"/>
    </source>
</evidence>
<gene>
    <name evidence="2" type="ORF">O181_000007</name>
</gene>
<dbReference type="EMBL" id="AVOT02000001">
    <property type="protein sequence ID" value="MBW0460292.1"/>
    <property type="molecule type" value="Genomic_DNA"/>
</dbReference>
<name>A0A9Q3B7Z9_9BASI</name>
<protein>
    <submittedName>
        <fullName evidence="2">Uncharacterized protein</fullName>
    </submittedName>
</protein>
<sequence>MCICICQHCSTQTHSSPEGDRQGFAFTPFQYKQDIRKLKSAIEPNIPTLASGSECPQNLLDQIFPKYYSQLTQSMFSTTQGPNSTALKPYSRSQQLPP</sequence>
<dbReference type="AlphaFoldDB" id="A0A9Q3B7Z9"/>
<evidence type="ECO:0000256" key="1">
    <source>
        <dbReference type="SAM" id="MobiDB-lite"/>
    </source>
</evidence>
<comment type="caution">
    <text evidence="2">The sequence shown here is derived from an EMBL/GenBank/DDBJ whole genome shotgun (WGS) entry which is preliminary data.</text>
</comment>
<proteinExistence type="predicted"/>
<accession>A0A9Q3B7Z9</accession>
<reference evidence="2" key="1">
    <citation type="submission" date="2021-03" db="EMBL/GenBank/DDBJ databases">
        <title>Draft genome sequence of rust myrtle Austropuccinia psidii MF-1, a brazilian biotype.</title>
        <authorList>
            <person name="Quecine M.C."/>
            <person name="Pachon D.M.R."/>
            <person name="Bonatelli M.L."/>
            <person name="Correr F.H."/>
            <person name="Franceschini L.M."/>
            <person name="Leite T.F."/>
            <person name="Margarido G.R.A."/>
            <person name="Almeida C.A."/>
            <person name="Ferrarezi J.A."/>
            <person name="Labate C.A."/>
        </authorList>
    </citation>
    <scope>NUCLEOTIDE SEQUENCE</scope>
    <source>
        <strain evidence="2">MF-1</strain>
    </source>
</reference>
<keyword evidence="3" id="KW-1185">Reference proteome</keyword>